<name>A0A816GVJ9_9BILA</name>
<reference evidence="1" key="1">
    <citation type="submission" date="2021-02" db="EMBL/GenBank/DDBJ databases">
        <authorList>
            <person name="Nowell W R."/>
        </authorList>
    </citation>
    <scope>NUCLEOTIDE SEQUENCE</scope>
</reference>
<proteinExistence type="predicted"/>
<organism evidence="1 3">
    <name type="scientific">Didymodactylos carnosus</name>
    <dbReference type="NCBI Taxonomy" id="1234261"/>
    <lineage>
        <taxon>Eukaryota</taxon>
        <taxon>Metazoa</taxon>
        <taxon>Spiralia</taxon>
        <taxon>Gnathifera</taxon>
        <taxon>Rotifera</taxon>
        <taxon>Eurotatoria</taxon>
        <taxon>Bdelloidea</taxon>
        <taxon>Philodinida</taxon>
        <taxon>Philodinidae</taxon>
        <taxon>Didymodactylos</taxon>
    </lineage>
</organism>
<gene>
    <name evidence="1" type="ORF">GPM918_LOCUS46578</name>
    <name evidence="2" type="ORF">SRO942_LOCUS51024</name>
</gene>
<evidence type="ECO:0000313" key="1">
    <source>
        <dbReference type="EMBL" id="CAF1680133.1"/>
    </source>
</evidence>
<dbReference type="Proteomes" id="UP000663829">
    <property type="component" value="Unassembled WGS sequence"/>
</dbReference>
<evidence type="ECO:0000313" key="2">
    <source>
        <dbReference type="EMBL" id="CAF4679119.1"/>
    </source>
</evidence>
<accession>A0A816GVJ9</accession>
<sequence length="78" mass="9428">MPTVRSHFDSPRTALKLSKPHDYWIELNRFKHWAIKQNIEYQQTLVKRRYDKNRSNPSYAVDDLVWLKILAGRTKLDE</sequence>
<protein>
    <submittedName>
        <fullName evidence="1">Uncharacterized protein</fullName>
    </submittedName>
</protein>
<dbReference type="EMBL" id="CAJOBC010153344">
    <property type="protein sequence ID" value="CAF4679119.1"/>
    <property type="molecule type" value="Genomic_DNA"/>
</dbReference>
<dbReference type="Proteomes" id="UP000681722">
    <property type="component" value="Unassembled WGS sequence"/>
</dbReference>
<dbReference type="OrthoDB" id="116216at2759"/>
<evidence type="ECO:0000313" key="3">
    <source>
        <dbReference type="Proteomes" id="UP000663829"/>
    </source>
</evidence>
<feature type="non-terminal residue" evidence="1">
    <location>
        <position position="78"/>
    </location>
</feature>
<dbReference type="AlphaFoldDB" id="A0A816GVJ9"/>
<dbReference type="EMBL" id="CAJNOQ010066027">
    <property type="protein sequence ID" value="CAF1680133.1"/>
    <property type="molecule type" value="Genomic_DNA"/>
</dbReference>
<comment type="caution">
    <text evidence="1">The sequence shown here is derived from an EMBL/GenBank/DDBJ whole genome shotgun (WGS) entry which is preliminary data.</text>
</comment>
<keyword evidence="3" id="KW-1185">Reference proteome</keyword>